<comment type="caution">
    <text evidence="2">The sequence shown here is derived from an EMBL/GenBank/DDBJ whole genome shotgun (WGS) entry which is preliminary data.</text>
</comment>
<dbReference type="AlphaFoldDB" id="A0AAW7X2Q9"/>
<feature type="transmembrane region" description="Helical" evidence="1">
    <location>
        <begin position="79"/>
        <end position="105"/>
    </location>
</feature>
<dbReference type="EMBL" id="JAUOPB010000003">
    <property type="protein sequence ID" value="MDO6421832.1"/>
    <property type="molecule type" value="Genomic_DNA"/>
</dbReference>
<name>A0AAW7X2Q9_9GAMM</name>
<dbReference type="Proteomes" id="UP001169760">
    <property type="component" value="Unassembled WGS sequence"/>
</dbReference>
<accession>A0AAW7X2Q9</accession>
<reference evidence="2" key="1">
    <citation type="submission" date="2023-07" db="EMBL/GenBank/DDBJ databases">
        <title>Genome content predicts the carbon catabolic preferences of heterotrophic bacteria.</title>
        <authorList>
            <person name="Gralka M."/>
        </authorList>
    </citation>
    <scope>NUCLEOTIDE SEQUENCE</scope>
    <source>
        <strain evidence="2">I3M17_2</strain>
    </source>
</reference>
<evidence type="ECO:0000313" key="2">
    <source>
        <dbReference type="EMBL" id="MDO6421832.1"/>
    </source>
</evidence>
<gene>
    <name evidence="2" type="ORF">Q4521_05055</name>
</gene>
<feature type="transmembrane region" description="Helical" evidence="1">
    <location>
        <begin position="20"/>
        <end position="39"/>
    </location>
</feature>
<proteinExistence type="predicted"/>
<sequence>MANNPKVVSMGIGKLGVANAIKGGLIVSVVFSVAFHSLDQLLNDKATWHDFVAGVSVDIITAATGGAIAWGMVSAVVGGAAMVAIGPIAFVVLAGTGLAWALNVVGNHFEVTEKIAKMLKESEARAIENIQQIHSEVRKGLNYADEDPIGFMHRLFAVPYLGR</sequence>
<keyword evidence="1" id="KW-0472">Membrane</keyword>
<evidence type="ECO:0000256" key="1">
    <source>
        <dbReference type="SAM" id="Phobius"/>
    </source>
</evidence>
<organism evidence="2 3">
    <name type="scientific">Saccharophagus degradans</name>
    <dbReference type="NCBI Taxonomy" id="86304"/>
    <lineage>
        <taxon>Bacteria</taxon>
        <taxon>Pseudomonadati</taxon>
        <taxon>Pseudomonadota</taxon>
        <taxon>Gammaproteobacteria</taxon>
        <taxon>Cellvibrionales</taxon>
        <taxon>Cellvibrionaceae</taxon>
        <taxon>Saccharophagus</taxon>
    </lineage>
</organism>
<feature type="transmembrane region" description="Helical" evidence="1">
    <location>
        <begin position="51"/>
        <end position="73"/>
    </location>
</feature>
<dbReference type="RefSeq" id="WP_303491511.1">
    <property type="nucleotide sequence ID" value="NZ_JAUOPB010000003.1"/>
</dbReference>
<keyword evidence="1" id="KW-1133">Transmembrane helix</keyword>
<protein>
    <submittedName>
        <fullName evidence="2">Uncharacterized protein</fullName>
    </submittedName>
</protein>
<keyword evidence="1" id="KW-0812">Transmembrane</keyword>
<evidence type="ECO:0000313" key="3">
    <source>
        <dbReference type="Proteomes" id="UP001169760"/>
    </source>
</evidence>